<dbReference type="PROSITE" id="PS51217">
    <property type="entry name" value="UVRD_HELICASE_CTER"/>
    <property type="match status" value="1"/>
</dbReference>
<keyword evidence="5" id="KW-0347">Helicase</keyword>
<dbReference type="InterPro" id="IPR014153">
    <property type="entry name" value="Ds_break_AddB"/>
</dbReference>
<keyword evidence="9" id="KW-0234">DNA repair</keyword>
<evidence type="ECO:0000256" key="4">
    <source>
        <dbReference type="ARBA" id="ARBA00022801"/>
    </source>
</evidence>
<dbReference type="GO" id="GO:0005524">
    <property type="term" value="F:ATP binding"/>
    <property type="evidence" value="ECO:0007669"/>
    <property type="project" value="UniProtKB-KW"/>
</dbReference>
<dbReference type="Pfam" id="PF12705">
    <property type="entry name" value="PDDEXK_1"/>
    <property type="match status" value="1"/>
</dbReference>
<dbReference type="SUPFAM" id="SSF52980">
    <property type="entry name" value="Restriction endonuclease-like"/>
    <property type="match status" value="1"/>
</dbReference>
<keyword evidence="13" id="KW-1185">Reference proteome</keyword>
<keyword evidence="4" id="KW-0378">Hydrolase</keyword>
<evidence type="ECO:0000256" key="6">
    <source>
        <dbReference type="ARBA" id="ARBA00022839"/>
    </source>
</evidence>
<accession>A0A7D3XVR6</accession>
<dbReference type="EMBL" id="CP053921">
    <property type="protein sequence ID" value="QKG71396.1"/>
    <property type="molecule type" value="Genomic_DNA"/>
</dbReference>
<proteinExistence type="predicted"/>
<evidence type="ECO:0000256" key="7">
    <source>
        <dbReference type="ARBA" id="ARBA00022840"/>
    </source>
</evidence>
<evidence type="ECO:0000256" key="1">
    <source>
        <dbReference type="ARBA" id="ARBA00022722"/>
    </source>
</evidence>
<dbReference type="GO" id="GO:0004386">
    <property type="term" value="F:helicase activity"/>
    <property type="evidence" value="ECO:0007669"/>
    <property type="project" value="UniProtKB-KW"/>
</dbReference>
<dbReference type="AlphaFoldDB" id="A0A7D3XVR6"/>
<dbReference type="RefSeq" id="WP_173214249.1">
    <property type="nucleotide sequence ID" value="NZ_CP053921.1"/>
</dbReference>
<keyword evidence="2" id="KW-0547">Nucleotide-binding</keyword>
<gene>
    <name evidence="12" type="primary">addB</name>
    <name evidence="12" type="ORF">HQR01_08450</name>
</gene>
<evidence type="ECO:0000313" key="13">
    <source>
        <dbReference type="Proteomes" id="UP000504693"/>
    </source>
</evidence>
<keyword evidence="1" id="KW-0540">Nuclease</keyword>
<dbReference type="NCBIfam" id="TIGR02786">
    <property type="entry name" value="addB_alphas"/>
    <property type="match status" value="1"/>
</dbReference>
<evidence type="ECO:0000256" key="3">
    <source>
        <dbReference type="ARBA" id="ARBA00022763"/>
    </source>
</evidence>
<evidence type="ECO:0000256" key="5">
    <source>
        <dbReference type="ARBA" id="ARBA00022806"/>
    </source>
</evidence>
<evidence type="ECO:0000256" key="10">
    <source>
        <dbReference type="SAM" id="MobiDB-lite"/>
    </source>
</evidence>
<name>A0A7D3XVR6_9SPHN</name>
<dbReference type="GO" id="GO:0004527">
    <property type="term" value="F:exonuclease activity"/>
    <property type="evidence" value="ECO:0007669"/>
    <property type="project" value="UniProtKB-KW"/>
</dbReference>
<dbReference type="KEGG" id="emv:HQR01_08450"/>
<organism evidence="12 13">
    <name type="scientific">Erythrobacter mangrovi</name>
    <dbReference type="NCBI Taxonomy" id="2739433"/>
    <lineage>
        <taxon>Bacteria</taxon>
        <taxon>Pseudomonadati</taxon>
        <taxon>Pseudomonadota</taxon>
        <taxon>Alphaproteobacteria</taxon>
        <taxon>Sphingomonadales</taxon>
        <taxon>Erythrobacteraceae</taxon>
        <taxon>Erythrobacter/Porphyrobacter group</taxon>
        <taxon>Erythrobacter</taxon>
    </lineage>
</organism>
<reference evidence="12 13" key="1">
    <citation type="submission" date="2020-05" db="EMBL/GenBank/DDBJ databases">
        <title>Erythrobacter mangrovi sp. nov., isolated from rhizosphere soil of mangrove plant (Kandelia candel).</title>
        <authorList>
            <person name="Ye Y.H."/>
        </authorList>
    </citation>
    <scope>NUCLEOTIDE SEQUENCE [LARGE SCALE GENOMIC DNA]</scope>
    <source>
        <strain evidence="12 13">EB310</strain>
    </source>
</reference>
<evidence type="ECO:0000256" key="2">
    <source>
        <dbReference type="ARBA" id="ARBA00022741"/>
    </source>
</evidence>
<keyword evidence="6" id="KW-0269">Exonuclease</keyword>
<feature type="domain" description="UvrD-like helicase C-terminal" evidence="11">
    <location>
        <begin position="318"/>
        <end position="598"/>
    </location>
</feature>
<keyword evidence="3" id="KW-0227">DNA damage</keyword>
<dbReference type="InterPro" id="IPR014017">
    <property type="entry name" value="DNA_helicase_UvrD-like_C"/>
</dbReference>
<dbReference type="InterPro" id="IPR011604">
    <property type="entry name" value="PDDEXK-like_dom_sf"/>
</dbReference>
<dbReference type="Gene3D" id="3.90.320.10">
    <property type="match status" value="1"/>
</dbReference>
<dbReference type="Proteomes" id="UP000504693">
    <property type="component" value="Chromosome"/>
</dbReference>
<dbReference type="SUPFAM" id="SSF52540">
    <property type="entry name" value="P-loop containing nucleoside triphosphate hydrolases"/>
    <property type="match status" value="1"/>
</dbReference>
<evidence type="ECO:0000256" key="9">
    <source>
        <dbReference type="ARBA" id="ARBA00023204"/>
    </source>
</evidence>
<dbReference type="InterPro" id="IPR011335">
    <property type="entry name" value="Restrct_endonuc-II-like"/>
</dbReference>
<keyword evidence="8" id="KW-0238">DNA-binding</keyword>
<evidence type="ECO:0000313" key="12">
    <source>
        <dbReference type="EMBL" id="QKG71396.1"/>
    </source>
</evidence>
<dbReference type="InterPro" id="IPR027417">
    <property type="entry name" value="P-loop_NTPase"/>
</dbReference>
<feature type="region of interest" description="Disordered" evidence="10">
    <location>
        <begin position="704"/>
        <end position="723"/>
    </location>
</feature>
<evidence type="ECO:0000259" key="11">
    <source>
        <dbReference type="PROSITE" id="PS51217"/>
    </source>
</evidence>
<dbReference type="GO" id="GO:0006281">
    <property type="term" value="P:DNA repair"/>
    <property type="evidence" value="ECO:0007669"/>
    <property type="project" value="UniProtKB-KW"/>
</dbReference>
<dbReference type="InterPro" id="IPR038726">
    <property type="entry name" value="PDDEXK_AddAB-type"/>
</dbReference>
<protein>
    <submittedName>
        <fullName evidence="12">Double-strand break repair protein AddB</fullName>
    </submittedName>
</protein>
<sequence length="999" mass="109146">MADRPGPKIYSIAAHRGFADALVAGLVPRYAEQEFGLARLTLLLPSSRARRTISEAFIRHAGESGTQGLLMPRMAVIGDLDLDETLGPLLDPLGAADIPPAIDPQRRLFALAQLIGESMDDPPGGATLLRLARETAATMDRLLVEGIGPEELRSDRVLDLFDDRLSGHWQKSLHLFATVQAKWLARLEEWGAVDAAARRNRLFDHAAAQWKLAPSATPIIAAGVTSAAPSLARLLRVVADLPQGAVILPDFDLTMPETVWDELGRAGAAPEPGDTPFARDDAVTHPQYHLKLLLNRMAVRREEVQPWHRRGMAASEPERSHAIGSLFLPPEASKSWVDLPAEKRRLSGVRVMTTANPEEEAQAIALLVREAVEEPEKRVAVITPDRGLARRVVHHLARWNIVADDSAGRPLSQTAAGRLLLLLAEVIADDAAPVPLMALLGHPLVDAGMERGTWLRQLRRVERELRGPRKAGGLKPLAEIAAKLSHRDPRLGEWFALVEGVLAPLLAMEEEVALADLFDALAAAGEALCGEKLWAREDGRALAGFVEELRPQARAAEFRIKRGEGAVVLRDAMEQLAVRPPYGGHARVQVLGLLESRMNRADLVICANLNEGSWPARGSVDALLAPAVLRALGVPGADFRIGLSAHDLAGALGAPEVVLSRAERDEGGPAIPSRFLLRVEALLGELLDRHRETRAVELARAMVRAERAPPHPRPKPVPSPEQRDVDISATALDRLLGDPYQFYANKIMQLRDLEPLDADPSPQWQGNVAHEILQHWHLARKTDPKAPLAPIMEMVLDEANADALTRGLWQPRLEAALRWIQDQVESYEDREVVAVEKEGAMTFEGVHVHGRADRIDRLPDGTLAIIDYKTGKPPSAAMVEQGYALQLGILGLIAEHHGFGGLAGEPGGYEYWSLGRADNQYGFGYVDVPLKVGRKTSGVLPEDFLPHTADKLSSAIARFVKGSDPFTARENPDYPAYDTYDQLMRLDEWIASQDGEDAA</sequence>
<evidence type="ECO:0000256" key="8">
    <source>
        <dbReference type="ARBA" id="ARBA00023125"/>
    </source>
</evidence>
<dbReference type="GO" id="GO:0003677">
    <property type="term" value="F:DNA binding"/>
    <property type="evidence" value="ECO:0007669"/>
    <property type="project" value="UniProtKB-KW"/>
</dbReference>
<keyword evidence="7" id="KW-0067">ATP-binding</keyword>